<feature type="transmembrane region" description="Helical" evidence="1">
    <location>
        <begin position="165"/>
        <end position="183"/>
    </location>
</feature>
<feature type="transmembrane region" description="Helical" evidence="1">
    <location>
        <begin position="125"/>
        <end position="145"/>
    </location>
</feature>
<dbReference type="Pfam" id="PF09335">
    <property type="entry name" value="VTT_dom"/>
    <property type="match status" value="1"/>
</dbReference>
<feature type="domain" description="VTT" evidence="2">
    <location>
        <begin position="26"/>
        <end position="145"/>
    </location>
</feature>
<evidence type="ECO:0000313" key="3">
    <source>
        <dbReference type="EMBL" id="SUU89675.1"/>
    </source>
</evidence>
<evidence type="ECO:0000256" key="1">
    <source>
        <dbReference type="SAM" id="Phobius"/>
    </source>
</evidence>
<organism evidence="3 4">
    <name type="scientific">Aminobacter aminovorans</name>
    <name type="common">Chelatobacter heintzii</name>
    <dbReference type="NCBI Taxonomy" id="83263"/>
    <lineage>
        <taxon>Bacteria</taxon>
        <taxon>Pseudomonadati</taxon>
        <taxon>Pseudomonadota</taxon>
        <taxon>Alphaproteobacteria</taxon>
        <taxon>Hyphomicrobiales</taxon>
        <taxon>Phyllobacteriaceae</taxon>
        <taxon>Aminobacter</taxon>
    </lineage>
</organism>
<dbReference type="RefSeq" id="WP_115731797.1">
    <property type="nucleotide sequence ID" value="NZ_BAAAVY010000002.1"/>
</dbReference>
<proteinExistence type="predicted"/>
<keyword evidence="1" id="KW-1133">Transmembrane helix</keyword>
<accession>A0A380WLR7</accession>
<evidence type="ECO:0000313" key="4">
    <source>
        <dbReference type="Proteomes" id="UP000254701"/>
    </source>
</evidence>
<protein>
    <submittedName>
        <fullName evidence="3">Inner membrane protein yohD</fullName>
    </submittedName>
</protein>
<dbReference type="AlphaFoldDB" id="A0A380WLR7"/>
<dbReference type="Proteomes" id="UP000254701">
    <property type="component" value="Unassembled WGS sequence"/>
</dbReference>
<dbReference type="GO" id="GO:0005886">
    <property type="term" value="C:plasma membrane"/>
    <property type="evidence" value="ECO:0007669"/>
    <property type="project" value="TreeGrafter"/>
</dbReference>
<evidence type="ECO:0000259" key="2">
    <source>
        <dbReference type="Pfam" id="PF09335"/>
    </source>
</evidence>
<dbReference type="InterPro" id="IPR051311">
    <property type="entry name" value="DedA_domain"/>
</dbReference>
<feature type="transmembrane region" description="Helical" evidence="1">
    <location>
        <begin position="12"/>
        <end position="35"/>
    </location>
</feature>
<dbReference type="EMBL" id="UFSM01000001">
    <property type="protein sequence ID" value="SUU89675.1"/>
    <property type="molecule type" value="Genomic_DNA"/>
</dbReference>
<keyword evidence="1" id="KW-0472">Membrane</keyword>
<feature type="transmembrane region" description="Helical" evidence="1">
    <location>
        <begin position="47"/>
        <end position="65"/>
    </location>
</feature>
<dbReference type="OrthoDB" id="948134at2"/>
<sequence>MIDTFHHLVERFGLVAVFIGCMAEGESFAILGGFFAHQRFFEPWNAFAVAATGAFLGDTLFFVLGRRFSNHKWVRLLRRRPGFSHAFRLVQAHPNLFVLGNRYVYGMRLAGGIAAGLSRIPVPMFLALNGLSALVWAGIFVSLGYVFGLGAEHILGDTLKAHHRLLLGLGIGMAVALATWLLARHIARKQPKD</sequence>
<dbReference type="InterPro" id="IPR032816">
    <property type="entry name" value="VTT_dom"/>
</dbReference>
<gene>
    <name evidence="3" type="primary">yohD</name>
    <name evidence="3" type="ORF">NCTC10684_02917</name>
</gene>
<dbReference type="PANTHER" id="PTHR42709:SF2">
    <property type="entry name" value="INNER MEMBRANE PROTEIN YOHD"/>
    <property type="match status" value="1"/>
</dbReference>
<dbReference type="PANTHER" id="PTHR42709">
    <property type="entry name" value="ALKALINE PHOSPHATASE LIKE PROTEIN"/>
    <property type="match status" value="1"/>
</dbReference>
<reference evidence="3 4" key="1">
    <citation type="submission" date="2018-06" db="EMBL/GenBank/DDBJ databases">
        <authorList>
            <consortium name="Pathogen Informatics"/>
            <person name="Doyle S."/>
        </authorList>
    </citation>
    <scope>NUCLEOTIDE SEQUENCE [LARGE SCALE GENOMIC DNA]</scope>
    <source>
        <strain evidence="3 4">NCTC10684</strain>
    </source>
</reference>
<name>A0A380WLR7_AMIAI</name>
<keyword evidence="1" id="KW-0812">Transmembrane</keyword>